<dbReference type="InterPro" id="IPR042233">
    <property type="entry name" value="Cell_div_ZapA_N"/>
</dbReference>
<dbReference type="RefSeq" id="WP_208930743.1">
    <property type="nucleotide sequence ID" value="NZ_JBHLXP010000001.1"/>
</dbReference>
<proteinExistence type="inferred from homology"/>
<dbReference type="Pfam" id="PF05164">
    <property type="entry name" value="ZapA"/>
    <property type="match status" value="1"/>
</dbReference>
<protein>
    <submittedName>
        <fullName evidence="3">Cell division protein ZapA</fullName>
    </submittedName>
</protein>
<dbReference type="Gene3D" id="3.30.160.880">
    <property type="entry name" value="Cell division protein ZapA protomer, N-terminal domain"/>
    <property type="match status" value="1"/>
</dbReference>
<name>A0ABV6BAJ0_9GAMM</name>
<evidence type="ECO:0000313" key="4">
    <source>
        <dbReference type="Proteomes" id="UP001589813"/>
    </source>
</evidence>
<evidence type="ECO:0000256" key="2">
    <source>
        <dbReference type="ARBA" id="ARBA00023054"/>
    </source>
</evidence>
<evidence type="ECO:0000256" key="1">
    <source>
        <dbReference type="ARBA" id="ARBA00010074"/>
    </source>
</evidence>
<keyword evidence="2" id="KW-0175">Coiled coil</keyword>
<gene>
    <name evidence="3" type="ORF">ACFFJP_06235</name>
</gene>
<dbReference type="Proteomes" id="UP001589813">
    <property type="component" value="Unassembled WGS sequence"/>
</dbReference>
<keyword evidence="4" id="KW-1185">Reference proteome</keyword>
<comment type="similarity">
    <text evidence="1">Belongs to the ZapA family. Type 1 subfamily.</text>
</comment>
<comment type="caution">
    <text evidence="3">The sequence shown here is derived from an EMBL/GenBank/DDBJ whole genome shotgun (WGS) entry which is preliminary data.</text>
</comment>
<accession>A0ABV6BAJ0</accession>
<organism evidence="3 4">
    <name type="scientific">Rheinheimera tilapiae</name>
    <dbReference type="NCBI Taxonomy" id="875043"/>
    <lineage>
        <taxon>Bacteria</taxon>
        <taxon>Pseudomonadati</taxon>
        <taxon>Pseudomonadota</taxon>
        <taxon>Gammaproteobacteria</taxon>
        <taxon>Chromatiales</taxon>
        <taxon>Chromatiaceae</taxon>
        <taxon>Rheinheimera</taxon>
    </lineage>
</organism>
<dbReference type="GO" id="GO:0051301">
    <property type="term" value="P:cell division"/>
    <property type="evidence" value="ECO:0007669"/>
    <property type="project" value="UniProtKB-KW"/>
</dbReference>
<evidence type="ECO:0000313" key="3">
    <source>
        <dbReference type="EMBL" id="MFC0047880.1"/>
    </source>
</evidence>
<dbReference type="EMBL" id="JBHLXP010000001">
    <property type="protein sequence ID" value="MFC0047880.1"/>
    <property type="molecule type" value="Genomic_DNA"/>
</dbReference>
<sequence length="85" mass="9299">MYPKAQKPAANPNKPKQLTIAVLGRHMKISCPAGQEEKLQAALSELESRVSNTKYQPGVHGAEDVLLMIALNLCNELLEAKKSDE</sequence>
<keyword evidence="3" id="KW-0131">Cell cycle</keyword>
<dbReference type="SUPFAM" id="SSF102829">
    <property type="entry name" value="Cell division protein ZapA-like"/>
    <property type="match status" value="1"/>
</dbReference>
<dbReference type="InterPro" id="IPR036192">
    <property type="entry name" value="Cell_div_ZapA-like_sf"/>
</dbReference>
<keyword evidence="3" id="KW-0132">Cell division</keyword>
<dbReference type="InterPro" id="IPR007838">
    <property type="entry name" value="Cell_div_ZapA-like"/>
</dbReference>
<reference evidence="3 4" key="1">
    <citation type="submission" date="2024-09" db="EMBL/GenBank/DDBJ databases">
        <authorList>
            <person name="Sun Q."/>
            <person name="Mori K."/>
        </authorList>
    </citation>
    <scope>NUCLEOTIDE SEQUENCE [LARGE SCALE GENOMIC DNA]</scope>
    <source>
        <strain evidence="3 4">KCTC 23315</strain>
    </source>
</reference>